<dbReference type="Proteomes" id="UP001153712">
    <property type="component" value="Chromosome 12"/>
</dbReference>
<protein>
    <submittedName>
        <fullName evidence="2">Uncharacterized protein</fullName>
    </submittedName>
</protein>
<feature type="region of interest" description="Disordered" evidence="1">
    <location>
        <begin position="72"/>
        <end position="107"/>
    </location>
</feature>
<name>A0A9N9TKV7_PHYSR</name>
<organism evidence="2 3">
    <name type="scientific">Phyllotreta striolata</name>
    <name type="common">Striped flea beetle</name>
    <name type="synonym">Crioceris striolata</name>
    <dbReference type="NCBI Taxonomy" id="444603"/>
    <lineage>
        <taxon>Eukaryota</taxon>
        <taxon>Metazoa</taxon>
        <taxon>Ecdysozoa</taxon>
        <taxon>Arthropoda</taxon>
        <taxon>Hexapoda</taxon>
        <taxon>Insecta</taxon>
        <taxon>Pterygota</taxon>
        <taxon>Neoptera</taxon>
        <taxon>Endopterygota</taxon>
        <taxon>Coleoptera</taxon>
        <taxon>Polyphaga</taxon>
        <taxon>Cucujiformia</taxon>
        <taxon>Chrysomeloidea</taxon>
        <taxon>Chrysomelidae</taxon>
        <taxon>Galerucinae</taxon>
        <taxon>Alticini</taxon>
        <taxon>Phyllotreta</taxon>
    </lineage>
</organism>
<feature type="compositionally biased region" description="Basic and acidic residues" evidence="1">
    <location>
        <begin position="42"/>
        <end position="57"/>
    </location>
</feature>
<feature type="compositionally biased region" description="Basic and acidic residues" evidence="1">
    <location>
        <begin position="76"/>
        <end position="107"/>
    </location>
</feature>
<dbReference type="AlphaFoldDB" id="A0A9N9TKV7"/>
<feature type="region of interest" description="Disordered" evidence="1">
    <location>
        <begin position="37"/>
        <end position="59"/>
    </location>
</feature>
<dbReference type="OrthoDB" id="10605485at2759"/>
<gene>
    <name evidence="2" type="ORF">PHYEVI_LOCUS3148</name>
</gene>
<evidence type="ECO:0000313" key="2">
    <source>
        <dbReference type="EMBL" id="CAG9856730.1"/>
    </source>
</evidence>
<dbReference type="EMBL" id="OU900105">
    <property type="protein sequence ID" value="CAG9856730.1"/>
    <property type="molecule type" value="Genomic_DNA"/>
</dbReference>
<evidence type="ECO:0000313" key="3">
    <source>
        <dbReference type="Proteomes" id="UP001153712"/>
    </source>
</evidence>
<reference evidence="2" key="1">
    <citation type="submission" date="2022-01" db="EMBL/GenBank/DDBJ databases">
        <authorList>
            <person name="King R."/>
        </authorList>
    </citation>
    <scope>NUCLEOTIDE SEQUENCE</scope>
</reference>
<sequence length="657" mass="74492">MDAALENVLKDCVEQKEKMEAALEEAVTATTHQEVNAGLDLFKPREPKEPAKVEKDSPPNVLETFGKIARNPFNVGKKDDELDNEKQDQKDKPGLFDLFKNKDEEIKEKPPDEIQTNVKEEEKPPQDNNNIFNILNKTNDNIFDPFHLKDQIESIQDAVKKANSQNIFETIHIQMEEIKDTLIDPLHLKDTIEHIQDTVKNTNEGEKLIENVQKKMQDVKENLLDPLHLKNKIENLQDTVKSTNESGNIFDNMNKKMQEIQVKLPDPLHLKDKIENIQDKAKNTTEGGNIFENIHNKMQEFHDNLPDPLHLKDKIEEVKDKLKINNDSGNIFENIHNKIEEFKENLPDPLNLKDKIEDVKDKLKINNEGGNIFDNIQNKMEEIKDNLPDPLNLKDTIEDFQDNMKKIVDVNNILPDPLKLKGNIQLTKDLVKNIDENNKKIIAALPDPLGLKSKLPDVGKAFAEQGVAGGFSAIGKSFQIILSEITKVAKPGPHQTVFLGNLMIQLNVLKEAYKEHVAITITKNREWLIIAALISALRNLDAEAVKKCLEEFKKDEPKYKEKLAKGIARNATWPIRTAFDLPAESDSTNPSLLLQPETPYLTLALADMELSSVVSLLLLFMAQDLLCAPSTVLMKILWTVLKSAILSYCPPLAIVLK</sequence>
<proteinExistence type="predicted"/>
<evidence type="ECO:0000256" key="1">
    <source>
        <dbReference type="SAM" id="MobiDB-lite"/>
    </source>
</evidence>
<accession>A0A9N9TKV7</accession>
<keyword evidence="3" id="KW-1185">Reference proteome</keyword>